<comment type="caution">
    <text evidence="1">The sequence shown here is derived from an EMBL/GenBank/DDBJ whole genome shotgun (WGS) entry which is preliminary data.</text>
</comment>
<gene>
    <name evidence="1" type="ORF">PACLA_8A054334</name>
</gene>
<evidence type="ECO:0000313" key="2">
    <source>
        <dbReference type="Proteomes" id="UP001152795"/>
    </source>
</evidence>
<keyword evidence="2" id="KW-1185">Reference proteome</keyword>
<organism evidence="1 2">
    <name type="scientific">Paramuricea clavata</name>
    <name type="common">Red gorgonian</name>
    <name type="synonym">Violescent sea-whip</name>
    <dbReference type="NCBI Taxonomy" id="317549"/>
    <lineage>
        <taxon>Eukaryota</taxon>
        <taxon>Metazoa</taxon>
        <taxon>Cnidaria</taxon>
        <taxon>Anthozoa</taxon>
        <taxon>Octocorallia</taxon>
        <taxon>Malacalcyonacea</taxon>
        <taxon>Plexauridae</taxon>
        <taxon>Paramuricea</taxon>
    </lineage>
</organism>
<dbReference type="Proteomes" id="UP001152795">
    <property type="component" value="Unassembled WGS sequence"/>
</dbReference>
<protein>
    <submittedName>
        <fullName evidence="1">Uncharacterized protein</fullName>
    </submittedName>
</protein>
<sequence length="247" mass="28733">MPEFGDSISKAQKDYRVNIRDSHRSDKIKKASHNHPIADQRHVAKKAQQRYFEKSVENVSMDIIEYKSEMTSFEFKILDTMGYLQSITIRKDEITCSSPGCTKKCHHLVWIFHKIFKMEKSCPLIYQRNFTNADWGKITDAFPERVPTTDISNYMPKNQVFKVGVKKTEKTAKCASCKTSLSLGDIQASTEGPYRTLHLNWIKRVFYFCPRTECISKLPRNTFIKTFEDGVPVLYDTDLTYEQKCLL</sequence>
<name>A0A6S7H4V3_PARCT</name>
<evidence type="ECO:0000313" key="1">
    <source>
        <dbReference type="EMBL" id="CAB4000695.1"/>
    </source>
</evidence>
<dbReference type="EMBL" id="CACRXK020003897">
    <property type="protein sequence ID" value="CAB4000695.1"/>
    <property type="molecule type" value="Genomic_DNA"/>
</dbReference>
<reference evidence="1" key="1">
    <citation type="submission" date="2020-04" db="EMBL/GenBank/DDBJ databases">
        <authorList>
            <person name="Alioto T."/>
            <person name="Alioto T."/>
            <person name="Gomez Garrido J."/>
        </authorList>
    </citation>
    <scope>NUCLEOTIDE SEQUENCE</scope>
    <source>
        <strain evidence="1">A484AB</strain>
    </source>
</reference>
<dbReference type="OrthoDB" id="9986428at2759"/>
<dbReference type="AlphaFoldDB" id="A0A6S7H4V3"/>
<accession>A0A6S7H4V3</accession>
<proteinExistence type="predicted"/>